<proteinExistence type="predicted"/>
<dbReference type="RefSeq" id="WP_022983402.1">
    <property type="nucleotide sequence ID" value="NZ_CP023256.1"/>
</dbReference>
<dbReference type="PANTHER" id="PTHR46797">
    <property type="entry name" value="HTH-TYPE TRANSCRIPTIONAL REGULATOR"/>
    <property type="match status" value="1"/>
</dbReference>
<dbReference type="SMART" id="SM00530">
    <property type="entry name" value="HTH_XRE"/>
    <property type="match status" value="1"/>
</dbReference>
<dbReference type="GeneID" id="96776718"/>
<dbReference type="GO" id="GO:0003677">
    <property type="term" value="F:DNA binding"/>
    <property type="evidence" value="ECO:0007669"/>
    <property type="project" value="UniProtKB-KW"/>
</dbReference>
<dbReference type="AlphaFoldDB" id="A0AAE9H6Y1"/>
<reference evidence="3" key="1">
    <citation type="submission" date="2022-04" db="EMBL/GenBank/DDBJ databases">
        <title>Genomic mining of Alcaligenes faecalis D334 producing ectoin and derivatives.</title>
        <authorList>
            <person name="Doan V.T."/>
            <person name="Quach N.T."/>
            <person name="Vu T.-H.-N."/>
            <person name="Phi Q.-T."/>
        </authorList>
    </citation>
    <scope>NUCLEOTIDE SEQUENCE</scope>
    <source>
        <strain evidence="3">D334</strain>
    </source>
</reference>
<accession>A0AAE9H6Y1</accession>
<dbReference type="InterPro" id="IPR013096">
    <property type="entry name" value="Cupin_2"/>
</dbReference>
<dbReference type="Pfam" id="PF07883">
    <property type="entry name" value="Cupin_2"/>
    <property type="match status" value="1"/>
</dbReference>
<reference evidence="4 6" key="2">
    <citation type="submission" date="2022-05" db="EMBL/GenBank/DDBJ databases">
        <title>Complete sequence of strain NY11312.</title>
        <authorList>
            <person name="Zhou D."/>
        </authorList>
    </citation>
    <scope>NUCLEOTIDE SEQUENCE [LARGE SCALE GENOMIC DNA]</scope>
    <source>
        <strain evidence="4 6">NY11312</strain>
    </source>
</reference>
<evidence type="ECO:0000313" key="4">
    <source>
        <dbReference type="EMBL" id="WBM38247.1"/>
    </source>
</evidence>
<keyword evidence="6" id="KW-1185">Reference proteome</keyword>
<dbReference type="EMBL" id="CP096916">
    <property type="protein sequence ID" value="WBM38247.1"/>
    <property type="molecule type" value="Genomic_DNA"/>
</dbReference>
<evidence type="ECO:0000259" key="2">
    <source>
        <dbReference type="PROSITE" id="PS50943"/>
    </source>
</evidence>
<sequence>MTKDLANTAPNLLSKTAMGARIRDERKRQGLTLLMLARLSNVSLSTLSKAERGLIGLSYEKFLAVSRALKMDLSDLFKTPRDQNESGMDILVGRASRTVTYHAHRYEYGMLASEWINKKMTPMHGRVLAGKPRDASDFSQHEGEEFIFVIEGQLTMQFQDGRRHVLQARDSIYFKSNLGHLYLCEHGESVEILVVCVNNH</sequence>
<dbReference type="InterPro" id="IPR001387">
    <property type="entry name" value="Cro/C1-type_HTH"/>
</dbReference>
<dbReference type="InterPro" id="IPR050807">
    <property type="entry name" value="TransReg_Diox_bact_type"/>
</dbReference>
<protein>
    <submittedName>
        <fullName evidence="3">XRE family transcriptional regulator</fullName>
    </submittedName>
</protein>
<evidence type="ECO:0000256" key="1">
    <source>
        <dbReference type="ARBA" id="ARBA00023125"/>
    </source>
</evidence>
<dbReference type="EMBL" id="CP095873">
    <property type="protein sequence ID" value="UPL21488.1"/>
    <property type="molecule type" value="Genomic_DNA"/>
</dbReference>
<dbReference type="Gene3D" id="2.60.120.10">
    <property type="entry name" value="Jelly Rolls"/>
    <property type="match status" value="1"/>
</dbReference>
<dbReference type="Proteomes" id="UP000830925">
    <property type="component" value="Chromosome"/>
</dbReference>
<organism evidence="3 5">
    <name type="scientific">Alcaligenes faecalis</name>
    <dbReference type="NCBI Taxonomy" id="511"/>
    <lineage>
        <taxon>Bacteria</taxon>
        <taxon>Pseudomonadati</taxon>
        <taxon>Pseudomonadota</taxon>
        <taxon>Betaproteobacteria</taxon>
        <taxon>Burkholderiales</taxon>
        <taxon>Alcaligenaceae</taxon>
        <taxon>Alcaligenes</taxon>
    </lineage>
</organism>
<dbReference type="PROSITE" id="PS50943">
    <property type="entry name" value="HTH_CROC1"/>
    <property type="match status" value="1"/>
</dbReference>
<evidence type="ECO:0000313" key="6">
    <source>
        <dbReference type="Proteomes" id="UP001211866"/>
    </source>
</evidence>
<dbReference type="GO" id="GO:0003700">
    <property type="term" value="F:DNA-binding transcription factor activity"/>
    <property type="evidence" value="ECO:0007669"/>
    <property type="project" value="TreeGrafter"/>
</dbReference>
<dbReference type="InterPro" id="IPR014710">
    <property type="entry name" value="RmlC-like_jellyroll"/>
</dbReference>
<dbReference type="CDD" id="cd02209">
    <property type="entry name" value="cupin_XRE_C"/>
    <property type="match status" value="1"/>
</dbReference>
<name>A0AAE9H6Y1_ALCFA</name>
<dbReference type="InterPro" id="IPR011051">
    <property type="entry name" value="RmlC_Cupin_sf"/>
</dbReference>
<dbReference type="SUPFAM" id="SSF51182">
    <property type="entry name" value="RmlC-like cupins"/>
    <property type="match status" value="1"/>
</dbReference>
<keyword evidence="1" id="KW-0238">DNA-binding</keyword>
<dbReference type="Proteomes" id="UP001211866">
    <property type="component" value="Chromosome"/>
</dbReference>
<dbReference type="CDD" id="cd00093">
    <property type="entry name" value="HTH_XRE"/>
    <property type="match status" value="1"/>
</dbReference>
<gene>
    <name evidence="4" type="ORF">M2J83_21080</name>
    <name evidence="3" type="ORF">MXF72_19235</name>
</gene>
<evidence type="ECO:0000313" key="5">
    <source>
        <dbReference type="Proteomes" id="UP000830925"/>
    </source>
</evidence>
<dbReference type="GO" id="GO:0005829">
    <property type="term" value="C:cytosol"/>
    <property type="evidence" value="ECO:0007669"/>
    <property type="project" value="TreeGrafter"/>
</dbReference>
<dbReference type="InterPro" id="IPR010982">
    <property type="entry name" value="Lambda_DNA-bd_dom_sf"/>
</dbReference>
<feature type="domain" description="HTH cro/C1-type" evidence="2">
    <location>
        <begin position="22"/>
        <end position="76"/>
    </location>
</feature>
<dbReference type="Gene3D" id="1.10.260.40">
    <property type="entry name" value="lambda repressor-like DNA-binding domains"/>
    <property type="match status" value="1"/>
</dbReference>
<dbReference type="SUPFAM" id="SSF47413">
    <property type="entry name" value="lambda repressor-like DNA-binding domains"/>
    <property type="match status" value="1"/>
</dbReference>
<evidence type="ECO:0000313" key="3">
    <source>
        <dbReference type="EMBL" id="UPL21488.1"/>
    </source>
</evidence>
<dbReference type="Pfam" id="PF01381">
    <property type="entry name" value="HTH_3"/>
    <property type="match status" value="1"/>
</dbReference>
<dbReference type="PANTHER" id="PTHR46797:SF20">
    <property type="entry name" value="BLR4304 PROTEIN"/>
    <property type="match status" value="1"/>
</dbReference>